<evidence type="ECO:0000256" key="5">
    <source>
        <dbReference type="PROSITE-ProRule" id="PRU00239"/>
    </source>
</evidence>
<dbReference type="Pfam" id="PF00648">
    <property type="entry name" value="Peptidase_C2"/>
    <property type="match status" value="1"/>
</dbReference>
<evidence type="ECO:0000259" key="7">
    <source>
        <dbReference type="PROSITE" id="PS50203"/>
    </source>
</evidence>
<dbReference type="InterPro" id="IPR001300">
    <property type="entry name" value="Peptidase_C2_calpain_cat"/>
</dbReference>
<dbReference type="GO" id="GO:0004198">
    <property type="term" value="F:calcium-dependent cysteine-type endopeptidase activity"/>
    <property type="evidence" value="ECO:0007669"/>
    <property type="project" value="InterPro"/>
</dbReference>
<dbReference type="VEuPathDB" id="CryptoDB:Cvel_10891"/>
<dbReference type="AlphaFoldDB" id="A0A0G4I4L0"/>
<sequence length="969" mass="105560">MAGESESEWVSRELGEGLTLWKRRQGNAFEWELHNESMHRCVFEADFEKSVNVQLFRDGLPVPYLVLKTEVNPFERKEVARAQPKSPSEKWKFKTGWGFELSEPSEEILKGLMAKLVALPNQGRAKIEQQVQEESRSRCADLDPSSPLQSILKACGSDGRVSFVDPEFPPADRSLFIRTRSYRARPVQWRRPQNFLLPPTAAPSQTASPVCVPPKGAWANDVQQGFLGNSWLISAMAMLTERPDVLQRAFLSGPRHANGGAEKAQSAGVHRFRLTKMGVPVEITIDDYLPCFPGSTQMYCRGADGSVWAALLEKAVAKLHGCYSILKGGSCHEALGDISGDPVTCFLLPGGGDFGAPSGSEKLRPEEAWKLVQRAKLQGCVVCAATVGEELFEEVDFGAVEASGLLPGRAYSVVAGVEVKRGHGGEVVRLLRMRCGWGELEWKGPWGEGSSEWTDDLRRQAGGPALVALQRREGGDQHPPPPLPDSDGEFFLSLTDFCNHFATLSVVWSLDWAPSLLSASGPGKIPSPQPSLREGGVHRFRTRFERGESRGQNSNQSGSSPSAEAFVRAAEGLQFSVSGKAKTRLFLSVQQEDERTFASAEKRPNLDIGLAVISLTDIPKSAVDLQPIAWTVGVMGRECSLETSLPPGHYLALPLTTGCALPRPPDALVQGTGNNEKGKGNQNRASILTPASPQAQSAEGGKASRSVPSLSPSAEAAFRAACERFAVSRVAASGVNNATPPTPLQLSPEEFRALREKATNSPASPLKSALKSEKDNTEAVSFREALLWFQELAREGGEEAAISALERLGFDRDLFSVVTRPITVSLFSERAVTAAPLAPPEGLAEKVWTALALREGKRRDAAQPLVVYALHCKAAMTFTYVVRSNLDHDAEATLVVQRARNMVSHAHPAMSVRRFIRAKQAECFVHLQALRSALTYTAGWDLQFRILKPRQRKSVLQQGEEGGLREALN</sequence>
<evidence type="ECO:0000256" key="3">
    <source>
        <dbReference type="ARBA" id="ARBA00022801"/>
    </source>
</evidence>
<dbReference type="PRINTS" id="PR00704">
    <property type="entry name" value="CALPAIN"/>
</dbReference>
<name>A0A0G4I4L0_9ALVE</name>
<feature type="domain" description="Calpain catalytic" evidence="7">
    <location>
        <begin position="162"/>
        <end position="510"/>
    </location>
</feature>
<dbReference type="Gene3D" id="3.90.70.10">
    <property type="entry name" value="Cysteine proteinases"/>
    <property type="match status" value="1"/>
</dbReference>
<dbReference type="GO" id="GO:0006508">
    <property type="term" value="P:proteolysis"/>
    <property type="evidence" value="ECO:0007669"/>
    <property type="project" value="UniProtKB-KW"/>
</dbReference>
<dbReference type="CDD" id="cd00044">
    <property type="entry name" value="CysPc"/>
    <property type="match status" value="1"/>
</dbReference>
<dbReference type="SMART" id="SM00230">
    <property type="entry name" value="CysPc"/>
    <property type="match status" value="1"/>
</dbReference>
<comment type="similarity">
    <text evidence="1">Belongs to the peptidase C2 family.</text>
</comment>
<keyword evidence="2" id="KW-0645">Protease</keyword>
<dbReference type="PANTHER" id="PTHR10183">
    <property type="entry name" value="CALPAIN"/>
    <property type="match status" value="1"/>
</dbReference>
<reference evidence="8" key="1">
    <citation type="submission" date="2014-11" db="EMBL/GenBank/DDBJ databases">
        <authorList>
            <person name="Otto D Thomas"/>
            <person name="Naeem Raeece"/>
        </authorList>
    </citation>
    <scope>NUCLEOTIDE SEQUENCE</scope>
</reference>
<protein>
    <recommendedName>
        <fullName evidence="7">Calpain catalytic domain-containing protein</fullName>
    </recommendedName>
</protein>
<evidence type="ECO:0000256" key="6">
    <source>
        <dbReference type="SAM" id="MobiDB-lite"/>
    </source>
</evidence>
<feature type="compositionally biased region" description="Polar residues" evidence="6">
    <location>
        <begin position="671"/>
        <end position="697"/>
    </location>
</feature>
<accession>A0A0G4I4L0</accession>
<keyword evidence="4" id="KW-0788">Thiol protease</keyword>
<dbReference type="EMBL" id="CDMZ01005069">
    <property type="protein sequence ID" value="CEM51833.1"/>
    <property type="molecule type" value="Genomic_DNA"/>
</dbReference>
<comment type="caution">
    <text evidence="5">Lacks conserved residue(s) required for the propagation of feature annotation.</text>
</comment>
<dbReference type="PANTHER" id="PTHR10183:SF379">
    <property type="entry name" value="CALPAIN-5"/>
    <property type="match status" value="1"/>
</dbReference>
<gene>
    <name evidence="8" type="ORF">Cvel_10891</name>
</gene>
<dbReference type="InterPro" id="IPR022684">
    <property type="entry name" value="Calpain_cysteine_protease"/>
</dbReference>
<evidence type="ECO:0000313" key="8">
    <source>
        <dbReference type="EMBL" id="CEM51833.1"/>
    </source>
</evidence>
<feature type="region of interest" description="Disordered" evidence="6">
    <location>
        <begin position="665"/>
        <end position="709"/>
    </location>
</feature>
<dbReference type="PROSITE" id="PS50203">
    <property type="entry name" value="CALPAIN_CAT"/>
    <property type="match status" value="1"/>
</dbReference>
<dbReference type="SUPFAM" id="SSF54001">
    <property type="entry name" value="Cysteine proteinases"/>
    <property type="match status" value="1"/>
</dbReference>
<evidence type="ECO:0000256" key="2">
    <source>
        <dbReference type="ARBA" id="ARBA00022670"/>
    </source>
</evidence>
<keyword evidence="3" id="KW-0378">Hydrolase</keyword>
<organism evidence="8">
    <name type="scientific">Chromera velia CCMP2878</name>
    <dbReference type="NCBI Taxonomy" id="1169474"/>
    <lineage>
        <taxon>Eukaryota</taxon>
        <taxon>Sar</taxon>
        <taxon>Alveolata</taxon>
        <taxon>Colpodellida</taxon>
        <taxon>Chromeraceae</taxon>
        <taxon>Chromera</taxon>
    </lineage>
</organism>
<evidence type="ECO:0000256" key="1">
    <source>
        <dbReference type="ARBA" id="ARBA00007623"/>
    </source>
</evidence>
<evidence type="ECO:0000256" key="4">
    <source>
        <dbReference type="ARBA" id="ARBA00022807"/>
    </source>
</evidence>
<proteinExistence type="inferred from homology"/>
<dbReference type="InterPro" id="IPR038765">
    <property type="entry name" value="Papain-like_cys_pep_sf"/>
</dbReference>